<keyword evidence="4 6" id="KW-0663">Pyridoxal phosphate</keyword>
<keyword evidence="3" id="KW-0210">Decarboxylase</keyword>
<organism evidence="8 9">
    <name type="scientific">Rubripirellula lacrimiformis</name>
    <dbReference type="NCBI Taxonomy" id="1930273"/>
    <lineage>
        <taxon>Bacteria</taxon>
        <taxon>Pseudomonadati</taxon>
        <taxon>Planctomycetota</taxon>
        <taxon>Planctomycetia</taxon>
        <taxon>Pirellulales</taxon>
        <taxon>Pirellulaceae</taxon>
        <taxon>Rubripirellula</taxon>
    </lineage>
</organism>
<comment type="cofactor">
    <cofactor evidence="1 6 7">
        <name>pyridoxal 5'-phosphate</name>
        <dbReference type="ChEBI" id="CHEBI:597326"/>
    </cofactor>
</comment>
<dbReference type="PANTHER" id="PTHR11999:SF70">
    <property type="entry name" value="MIP05841P"/>
    <property type="match status" value="1"/>
</dbReference>
<name>A0A517N639_9BACT</name>
<dbReference type="OrthoDB" id="9803665at2"/>
<evidence type="ECO:0000256" key="1">
    <source>
        <dbReference type="ARBA" id="ARBA00001933"/>
    </source>
</evidence>
<dbReference type="InterPro" id="IPR015422">
    <property type="entry name" value="PyrdxlP-dep_Trfase_small"/>
</dbReference>
<keyword evidence="5 7" id="KW-0456">Lyase</keyword>
<dbReference type="Gene3D" id="3.40.640.10">
    <property type="entry name" value="Type I PLP-dependent aspartate aminotransferase-like (Major domain)"/>
    <property type="match status" value="1"/>
</dbReference>
<keyword evidence="9" id="KW-1185">Reference proteome</keyword>
<gene>
    <name evidence="8" type="primary">ddc</name>
    <name evidence="8" type="ORF">K227x_09720</name>
</gene>
<dbReference type="EMBL" id="CP036525">
    <property type="protein sequence ID" value="QDT02594.1"/>
    <property type="molecule type" value="Genomic_DNA"/>
</dbReference>
<evidence type="ECO:0000313" key="8">
    <source>
        <dbReference type="EMBL" id="QDT02594.1"/>
    </source>
</evidence>
<reference evidence="8 9" key="1">
    <citation type="submission" date="2019-02" db="EMBL/GenBank/DDBJ databases">
        <title>Deep-cultivation of Planctomycetes and their phenomic and genomic characterization uncovers novel biology.</title>
        <authorList>
            <person name="Wiegand S."/>
            <person name="Jogler M."/>
            <person name="Boedeker C."/>
            <person name="Pinto D."/>
            <person name="Vollmers J."/>
            <person name="Rivas-Marin E."/>
            <person name="Kohn T."/>
            <person name="Peeters S.H."/>
            <person name="Heuer A."/>
            <person name="Rast P."/>
            <person name="Oberbeckmann S."/>
            <person name="Bunk B."/>
            <person name="Jeske O."/>
            <person name="Meyerdierks A."/>
            <person name="Storesund J.E."/>
            <person name="Kallscheuer N."/>
            <person name="Luecker S."/>
            <person name="Lage O.M."/>
            <person name="Pohl T."/>
            <person name="Merkel B.J."/>
            <person name="Hornburger P."/>
            <person name="Mueller R.-W."/>
            <person name="Bruemmer F."/>
            <person name="Labrenz M."/>
            <person name="Spormann A.M."/>
            <person name="Op den Camp H."/>
            <person name="Overmann J."/>
            <person name="Amann R."/>
            <person name="Jetten M.S.M."/>
            <person name="Mascher T."/>
            <person name="Medema M.H."/>
            <person name="Devos D.P."/>
            <person name="Kaster A.-K."/>
            <person name="Ovreas L."/>
            <person name="Rohde M."/>
            <person name="Galperin M.Y."/>
            <person name="Jogler C."/>
        </authorList>
    </citation>
    <scope>NUCLEOTIDE SEQUENCE [LARGE SCALE GENOMIC DNA]</scope>
    <source>
        <strain evidence="8 9">K22_7</strain>
    </source>
</reference>
<dbReference type="GO" id="GO:0019752">
    <property type="term" value="P:carboxylic acid metabolic process"/>
    <property type="evidence" value="ECO:0007669"/>
    <property type="project" value="InterPro"/>
</dbReference>
<dbReference type="InterPro" id="IPR002129">
    <property type="entry name" value="PyrdxlP-dep_de-COase"/>
</dbReference>
<evidence type="ECO:0000256" key="2">
    <source>
        <dbReference type="ARBA" id="ARBA00009533"/>
    </source>
</evidence>
<evidence type="ECO:0000256" key="4">
    <source>
        <dbReference type="ARBA" id="ARBA00022898"/>
    </source>
</evidence>
<dbReference type="KEGG" id="rlc:K227x_09720"/>
<dbReference type="SUPFAM" id="SSF53383">
    <property type="entry name" value="PLP-dependent transferases"/>
    <property type="match status" value="1"/>
</dbReference>
<dbReference type="AlphaFoldDB" id="A0A517N639"/>
<accession>A0A517N639</accession>
<evidence type="ECO:0000313" key="9">
    <source>
        <dbReference type="Proteomes" id="UP000318538"/>
    </source>
</evidence>
<dbReference type="Gene3D" id="3.90.1150.10">
    <property type="entry name" value="Aspartate Aminotransferase, domain 1"/>
    <property type="match status" value="1"/>
</dbReference>
<comment type="similarity">
    <text evidence="2 7">Belongs to the group II decarboxylase family.</text>
</comment>
<dbReference type="EC" id="4.1.1.86" evidence="8"/>
<dbReference type="InterPro" id="IPR010977">
    <property type="entry name" value="Aromatic_deC"/>
</dbReference>
<dbReference type="RefSeq" id="WP_145168311.1">
    <property type="nucleotide sequence ID" value="NZ_CP036525.1"/>
</dbReference>
<dbReference type="Proteomes" id="UP000318538">
    <property type="component" value="Chromosome"/>
</dbReference>
<proteinExistence type="inferred from homology"/>
<dbReference type="InterPro" id="IPR015424">
    <property type="entry name" value="PyrdxlP-dep_Trfase"/>
</dbReference>
<evidence type="ECO:0000256" key="6">
    <source>
        <dbReference type="PIRSR" id="PIRSR602129-50"/>
    </source>
</evidence>
<dbReference type="InterPro" id="IPR015421">
    <property type="entry name" value="PyrdxlP-dep_Trfase_major"/>
</dbReference>
<evidence type="ECO:0000256" key="7">
    <source>
        <dbReference type="RuleBase" id="RU000382"/>
    </source>
</evidence>
<dbReference type="PANTHER" id="PTHR11999">
    <property type="entry name" value="GROUP II PYRIDOXAL-5-PHOSPHATE DECARBOXYLASE"/>
    <property type="match status" value="1"/>
</dbReference>
<evidence type="ECO:0000256" key="5">
    <source>
        <dbReference type="ARBA" id="ARBA00023239"/>
    </source>
</evidence>
<feature type="modified residue" description="N6-(pyridoxal phosphate)lysine" evidence="6">
    <location>
        <position position="296"/>
    </location>
</feature>
<dbReference type="GO" id="GO:0033983">
    <property type="term" value="F:diaminobutyrate decarboxylase activity"/>
    <property type="evidence" value="ECO:0007669"/>
    <property type="project" value="UniProtKB-EC"/>
</dbReference>
<dbReference type="GO" id="GO:0030170">
    <property type="term" value="F:pyridoxal phosphate binding"/>
    <property type="evidence" value="ECO:0007669"/>
    <property type="project" value="InterPro"/>
</dbReference>
<evidence type="ECO:0000256" key="3">
    <source>
        <dbReference type="ARBA" id="ARBA00022793"/>
    </source>
</evidence>
<dbReference type="Pfam" id="PF00282">
    <property type="entry name" value="Pyridoxal_deC"/>
    <property type="match status" value="1"/>
</dbReference>
<protein>
    <submittedName>
        <fullName evidence="8">L-2,4-diaminobutyrate decarboxylase</fullName>
        <ecNumber evidence="8">4.1.1.86</ecNumber>
    </submittedName>
</protein>
<sequence>MYEQLRSDQQHIAEILASVLDDGVRFLGADGDRPAAVVPPAMVPETLPDDGIGASQTLDLFRSKYADWISGSAGPHYFGLVTGGATPASLAGDWLTAVYDQNATGSNDSIAPQIELAAIHMLRQLFGLSEDHSGVFVSGATMANFVGLATGRQWVGRKHGVDIAQAGLSGLPPVRVLCGTPHSSVSKALAMLGIGRDNLERIATLPGREAVDVEAMRKRLIEIRGSGEACLVVGNAGTVNSVDYDDLNTLADLCKEFTAWFHVDAAFGGFAACVPETQSLVAGMDRADSITIDAHKWLNVPYDSAMVFTRHLRLQLEVFQNSAAYLESDPTPTNFVNLTPENSRRFRALPAWFTLMAYGRQGYQEIVLRNCQIAKQIGQRIDEADEFQLLAPVRMNGIVFTLAGQPTTHRQVQQYLHRVQAGGQLYMTPTEYFATPAIRISVTNWRTTPEHVGQVWKGMMAALDSMTD</sequence>